<name>A0A382RTW5_9ZZZZ</name>
<evidence type="ECO:0000256" key="1">
    <source>
        <dbReference type="ARBA" id="ARBA00023239"/>
    </source>
</evidence>
<evidence type="ECO:0000313" key="2">
    <source>
        <dbReference type="EMBL" id="SVD01119.1"/>
    </source>
</evidence>
<dbReference type="Pfam" id="PF00463">
    <property type="entry name" value="ICL"/>
    <property type="match status" value="1"/>
</dbReference>
<feature type="non-terminal residue" evidence="2">
    <location>
        <position position="1"/>
    </location>
</feature>
<protein>
    <recommendedName>
        <fullName evidence="3">Isocitrate lyase</fullName>
    </recommendedName>
</protein>
<accession>A0A382RTW5</accession>
<reference evidence="2" key="1">
    <citation type="submission" date="2018-05" db="EMBL/GenBank/DDBJ databases">
        <authorList>
            <person name="Lanie J.A."/>
            <person name="Ng W.-L."/>
            <person name="Kazmierczak K.M."/>
            <person name="Andrzejewski T.M."/>
            <person name="Davidsen T.M."/>
            <person name="Wayne K.J."/>
            <person name="Tettelin H."/>
            <person name="Glass J.I."/>
            <person name="Rusch D."/>
            <person name="Podicherti R."/>
            <person name="Tsui H.-C.T."/>
            <person name="Winkler M.E."/>
        </authorList>
    </citation>
    <scope>NUCLEOTIDE SEQUENCE</scope>
</reference>
<dbReference type="InterPro" id="IPR040442">
    <property type="entry name" value="Pyrv_kinase-like_dom_sf"/>
</dbReference>
<sequence>IGEVTEFVREIQSVFPNQLFAYNCSPSFNWKAKLSDTEISNFKDELGELDVKFQFITLAGFHSLNYSMFELSENYKNNGMTGFVDLQEREFAAQDRGFTAVKHQREVGASYFDQIGQVCTGSSNLSAIEGSTEEEQF</sequence>
<dbReference type="Gene3D" id="3.20.20.60">
    <property type="entry name" value="Phosphoenolpyruvate-binding domains"/>
    <property type="match status" value="1"/>
</dbReference>
<dbReference type="SUPFAM" id="SSF51621">
    <property type="entry name" value="Phosphoenolpyruvate/pyruvate domain"/>
    <property type="match status" value="1"/>
</dbReference>
<organism evidence="2">
    <name type="scientific">marine metagenome</name>
    <dbReference type="NCBI Taxonomy" id="408172"/>
    <lineage>
        <taxon>unclassified sequences</taxon>
        <taxon>metagenomes</taxon>
        <taxon>ecological metagenomes</taxon>
    </lineage>
</organism>
<dbReference type="InterPro" id="IPR006254">
    <property type="entry name" value="Isocitrate_lyase"/>
</dbReference>
<gene>
    <name evidence="2" type="ORF">METZ01_LOCUS353973</name>
</gene>
<proteinExistence type="predicted"/>
<dbReference type="InterPro" id="IPR015813">
    <property type="entry name" value="Pyrv/PenolPyrv_kinase-like_dom"/>
</dbReference>
<dbReference type="PANTHER" id="PTHR21631:SF3">
    <property type="entry name" value="BIFUNCTIONAL GLYOXYLATE CYCLE PROTEIN"/>
    <property type="match status" value="1"/>
</dbReference>
<dbReference type="AlphaFoldDB" id="A0A382RTW5"/>
<keyword evidence="1" id="KW-0456">Lyase</keyword>
<dbReference type="GO" id="GO:0019752">
    <property type="term" value="P:carboxylic acid metabolic process"/>
    <property type="evidence" value="ECO:0007669"/>
    <property type="project" value="InterPro"/>
</dbReference>
<dbReference type="EMBL" id="UINC01124164">
    <property type="protein sequence ID" value="SVD01119.1"/>
    <property type="molecule type" value="Genomic_DNA"/>
</dbReference>
<dbReference type="GO" id="GO:0004451">
    <property type="term" value="F:isocitrate lyase activity"/>
    <property type="evidence" value="ECO:0007669"/>
    <property type="project" value="InterPro"/>
</dbReference>
<evidence type="ECO:0008006" key="3">
    <source>
        <dbReference type="Google" id="ProtNLM"/>
    </source>
</evidence>
<dbReference type="PANTHER" id="PTHR21631">
    <property type="entry name" value="ISOCITRATE LYASE/MALATE SYNTHASE"/>
    <property type="match status" value="1"/>
</dbReference>